<name>X1J741_9ZZZZ</name>
<gene>
    <name evidence="1" type="ORF">S03H2_48582</name>
</gene>
<comment type="caution">
    <text evidence="1">The sequence shown here is derived from an EMBL/GenBank/DDBJ whole genome shotgun (WGS) entry which is preliminary data.</text>
</comment>
<proteinExistence type="predicted"/>
<dbReference type="EMBL" id="BARU01030644">
    <property type="protein sequence ID" value="GAH65568.1"/>
    <property type="molecule type" value="Genomic_DNA"/>
</dbReference>
<sequence>MTDQDLIERIIELERDVERLNARPELYTAFEDVRVPLAATKKGGLSDPDFVQFQDNGAASTGVYVWAFDPGGEEEMFFECQILHAYREGTTIYPHVHWAPDGNGGAGDVVSWGLEYTWANIGGDFGNTTIISANAHTPADAALVGDRHYLTSLPVIVGAGKTISSMLSCRIFRDAAGVLRVDDYANDAFLLEIDFHVEFNSLGSRTELVK</sequence>
<evidence type="ECO:0000313" key="1">
    <source>
        <dbReference type="EMBL" id="GAH65568.1"/>
    </source>
</evidence>
<protein>
    <submittedName>
        <fullName evidence="1">Uncharacterized protein</fullName>
    </submittedName>
</protein>
<reference evidence="1" key="1">
    <citation type="journal article" date="2014" name="Front. Microbiol.">
        <title>High frequency of phylogenetically diverse reductive dehalogenase-homologous genes in deep subseafloor sedimentary metagenomes.</title>
        <authorList>
            <person name="Kawai M."/>
            <person name="Futagami T."/>
            <person name="Toyoda A."/>
            <person name="Takaki Y."/>
            <person name="Nishi S."/>
            <person name="Hori S."/>
            <person name="Arai W."/>
            <person name="Tsubouchi T."/>
            <person name="Morono Y."/>
            <person name="Uchiyama I."/>
            <person name="Ito T."/>
            <person name="Fujiyama A."/>
            <person name="Inagaki F."/>
            <person name="Takami H."/>
        </authorList>
    </citation>
    <scope>NUCLEOTIDE SEQUENCE</scope>
    <source>
        <strain evidence="1">Expedition CK06-06</strain>
    </source>
</reference>
<organism evidence="1">
    <name type="scientific">marine sediment metagenome</name>
    <dbReference type="NCBI Taxonomy" id="412755"/>
    <lineage>
        <taxon>unclassified sequences</taxon>
        <taxon>metagenomes</taxon>
        <taxon>ecological metagenomes</taxon>
    </lineage>
</organism>
<accession>X1J741</accession>
<dbReference type="AlphaFoldDB" id="X1J741"/>